<evidence type="ECO:0000313" key="2">
    <source>
        <dbReference type="Proteomes" id="UP000000788"/>
    </source>
</evidence>
<keyword evidence="2" id="KW-1185">Reference proteome</keyword>
<evidence type="ECO:0000313" key="1">
    <source>
        <dbReference type="EMBL" id="ABX08049.1"/>
    </source>
</evidence>
<gene>
    <name evidence="1" type="ordered locus">P9211_01181</name>
</gene>
<reference evidence="1 2" key="1">
    <citation type="journal article" date="2007" name="PLoS Genet.">
        <title>Patterns and implications of gene gain and loss in the evolution of Prochlorococcus.</title>
        <authorList>
            <person name="Kettler G.C."/>
            <person name="Martiny A.C."/>
            <person name="Huang K."/>
            <person name="Zucker J."/>
            <person name="Coleman M.L."/>
            <person name="Rodrigue S."/>
            <person name="Chen F."/>
            <person name="Lapidus A."/>
            <person name="Ferriera S."/>
            <person name="Johnson J."/>
            <person name="Steglich C."/>
            <person name="Church G.M."/>
            <person name="Richardson P."/>
            <person name="Chisholm S.W."/>
        </authorList>
    </citation>
    <scope>NUCLEOTIDE SEQUENCE [LARGE SCALE GENOMIC DNA]</scope>
    <source>
        <strain evidence="2">MIT 9211</strain>
    </source>
</reference>
<accession>A9BCW1</accession>
<sequence>MLFPLIRSRSELALLTRELSGNSKANLKSTENSFGTGNTILSEKNHRLKIKKTYQKETGNYLKKKLPV</sequence>
<organism evidence="1 2">
    <name type="scientific">Prochlorococcus marinus (strain MIT 9211)</name>
    <dbReference type="NCBI Taxonomy" id="93059"/>
    <lineage>
        <taxon>Bacteria</taxon>
        <taxon>Bacillati</taxon>
        <taxon>Cyanobacteriota</taxon>
        <taxon>Cyanophyceae</taxon>
        <taxon>Synechococcales</taxon>
        <taxon>Prochlorococcaceae</taxon>
        <taxon>Prochlorococcus</taxon>
    </lineage>
</organism>
<dbReference type="Proteomes" id="UP000000788">
    <property type="component" value="Chromosome"/>
</dbReference>
<proteinExistence type="predicted"/>
<dbReference type="KEGG" id="pmj:P9211_01181"/>
<protein>
    <submittedName>
        <fullName evidence="1">Uncharacterized protein</fullName>
    </submittedName>
</protein>
<dbReference type="AlphaFoldDB" id="A9BCW1"/>
<dbReference type="HOGENOM" id="CLU_2790633_0_0_3"/>
<dbReference type="EMBL" id="CP000878">
    <property type="protein sequence ID" value="ABX08049.1"/>
    <property type="molecule type" value="Genomic_DNA"/>
</dbReference>
<name>A9BCW1_PROM4</name>